<reference evidence="2" key="1">
    <citation type="journal article" date="2021" name="Sci. Adv.">
        <title>The American lobster genome reveals insights on longevity, neural, and immune adaptations.</title>
        <authorList>
            <person name="Polinski J.M."/>
            <person name="Zimin A.V."/>
            <person name="Clark K.F."/>
            <person name="Kohn A.B."/>
            <person name="Sadowski N."/>
            <person name="Timp W."/>
            <person name="Ptitsyn A."/>
            <person name="Khanna P."/>
            <person name="Romanova D.Y."/>
            <person name="Williams P."/>
            <person name="Greenwood S.J."/>
            <person name="Moroz L.L."/>
            <person name="Walt D.R."/>
            <person name="Bodnar A.G."/>
        </authorList>
    </citation>
    <scope>NUCLEOTIDE SEQUENCE</scope>
    <source>
        <strain evidence="2">GMGI-L3</strain>
    </source>
</reference>
<dbReference type="PANTHER" id="PTHR20916:SF26">
    <property type="entry name" value="CYSTEINE-RICH PROTEIN 2-BINDING PROTEIN"/>
    <property type="match status" value="1"/>
</dbReference>
<evidence type="ECO:0000259" key="1">
    <source>
        <dbReference type="PROSITE" id="PS51186"/>
    </source>
</evidence>
<dbReference type="InterPro" id="IPR000182">
    <property type="entry name" value="GNAT_dom"/>
</dbReference>
<gene>
    <name evidence="2" type="primary">Kat14-L2</name>
    <name evidence="2" type="ORF">Hamer_G015412</name>
</gene>
<dbReference type="GO" id="GO:0004402">
    <property type="term" value="F:histone acetyltransferase activity"/>
    <property type="evidence" value="ECO:0007669"/>
    <property type="project" value="TreeGrafter"/>
</dbReference>
<dbReference type="InterPro" id="IPR016181">
    <property type="entry name" value="Acyl_CoA_acyltransferase"/>
</dbReference>
<evidence type="ECO:0000313" key="2">
    <source>
        <dbReference type="EMBL" id="KAG7176607.1"/>
    </source>
</evidence>
<dbReference type="PANTHER" id="PTHR20916">
    <property type="entry name" value="CYSTEINE AND GLYCINE-RICH PROTEIN 2 BINDING PROTEIN"/>
    <property type="match status" value="1"/>
</dbReference>
<keyword evidence="3" id="KW-1185">Reference proteome</keyword>
<accession>A0A8J5NBH3</accession>
<evidence type="ECO:0000313" key="3">
    <source>
        <dbReference type="Proteomes" id="UP000747542"/>
    </source>
</evidence>
<dbReference type="Pfam" id="PF00583">
    <property type="entry name" value="Acetyltransf_1"/>
    <property type="match status" value="1"/>
</dbReference>
<dbReference type="SUPFAM" id="SSF55729">
    <property type="entry name" value="Acyl-CoA N-acyltransferases (Nat)"/>
    <property type="match status" value="1"/>
</dbReference>
<organism evidence="2 3">
    <name type="scientific">Homarus americanus</name>
    <name type="common">American lobster</name>
    <dbReference type="NCBI Taxonomy" id="6706"/>
    <lineage>
        <taxon>Eukaryota</taxon>
        <taxon>Metazoa</taxon>
        <taxon>Ecdysozoa</taxon>
        <taxon>Arthropoda</taxon>
        <taxon>Crustacea</taxon>
        <taxon>Multicrustacea</taxon>
        <taxon>Malacostraca</taxon>
        <taxon>Eumalacostraca</taxon>
        <taxon>Eucarida</taxon>
        <taxon>Decapoda</taxon>
        <taxon>Pleocyemata</taxon>
        <taxon>Astacidea</taxon>
        <taxon>Nephropoidea</taxon>
        <taxon>Nephropidae</taxon>
        <taxon>Homarus</taxon>
    </lineage>
</organism>
<dbReference type="CDD" id="cd04301">
    <property type="entry name" value="NAT_SF"/>
    <property type="match status" value="1"/>
</dbReference>
<dbReference type="EMBL" id="JAHLQT010003055">
    <property type="protein sequence ID" value="KAG7176607.1"/>
    <property type="molecule type" value="Genomic_DNA"/>
</dbReference>
<proteinExistence type="predicted"/>
<protein>
    <submittedName>
        <fullName evidence="2">Cysteine-rich protein 2-binding protein-like 2</fullName>
    </submittedName>
</protein>
<comment type="caution">
    <text evidence="2">The sequence shown here is derived from an EMBL/GenBank/DDBJ whole genome shotgun (WGS) entry which is preliminary data.</text>
</comment>
<dbReference type="Proteomes" id="UP000747542">
    <property type="component" value="Unassembled WGS sequence"/>
</dbReference>
<dbReference type="FunFam" id="3.40.630.30:FF:000013">
    <property type="entry name" value="cysteine-rich protein 2-binding protein-like"/>
    <property type="match status" value="1"/>
</dbReference>
<feature type="domain" description="N-acetyltransferase" evidence="1">
    <location>
        <begin position="1"/>
        <end position="150"/>
    </location>
</feature>
<dbReference type="Gene3D" id="3.40.630.30">
    <property type="match status" value="1"/>
</dbReference>
<sequence>MRDYTSTPLKLKLLQEIMSYPHRNEPDWCPPPLSEVLQYPDHTCVVLYHNLVVGFGVLVPDIDYNLAYLSFLLVHPEWRRAGIATFVLYHLIQTCMGKDVTLHVSATNPALILYQRFGFKVEEFLTNFYDKYLPVDSPECKHAMYLRLSR</sequence>
<dbReference type="PROSITE" id="PS51186">
    <property type="entry name" value="GNAT"/>
    <property type="match status" value="1"/>
</dbReference>
<name>A0A8J5NBH3_HOMAM</name>
<dbReference type="AlphaFoldDB" id="A0A8J5NBH3"/>